<dbReference type="GO" id="GO:0006629">
    <property type="term" value="P:lipid metabolic process"/>
    <property type="evidence" value="ECO:0007669"/>
    <property type="project" value="InterPro"/>
</dbReference>
<gene>
    <name evidence="3" type="ORF">PSAL00342_LOCUS5323</name>
</gene>
<organism evidence="3">
    <name type="scientific">Picocystis salinarum</name>
    <dbReference type="NCBI Taxonomy" id="88271"/>
    <lineage>
        <taxon>Eukaryota</taxon>
        <taxon>Viridiplantae</taxon>
        <taxon>Chlorophyta</taxon>
        <taxon>Picocystophyceae</taxon>
        <taxon>Picocystales</taxon>
        <taxon>Picocystaceae</taxon>
        <taxon>Picocystis</taxon>
    </lineage>
</organism>
<name>A0A7S3UG33_9CHLO</name>
<feature type="compositionally biased region" description="Polar residues" evidence="1">
    <location>
        <begin position="238"/>
        <end position="249"/>
    </location>
</feature>
<dbReference type="EMBL" id="HBIS01005890">
    <property type="protein sequence ID" value="CAE0611488.1"/>
    <property type="molecule type" value="Transcribed_RNA"/>
</dbReference>
<dbReference type="CDD" id="cd00519">
    <property type="entry name" value="Lipase_3"/>
    <property type="match status" value="1"/>
</dbReference>
<feature type="domain" description="Fungal lipase-type" evidence="2">
    <location>
        <begin position="266"/>
        <end position="369"/>
    </location>
</feature>
<protein>
    <recommendedName>
        <fullName evidence="2">Fungal lipase-type domain-containing protein</fullName>
    </recommendedName>
</protein>
<evidence type="ECO:0000256" key="1">
    <source>
        <dbReference type="SAM" id="MobiDB-lite"/>
    </source>
</evidence>
<dbReference type="InterPro" id="IPR029058">
    <property type="entry name" value="AB_hydrolase_fold"/>
</dbReference>
<dbReference type="SUPFAM" id="SSF53474">
    <property type="entry name" value="alpha/beta-Hydrolases"/>
    <property type="match status" value="1"/>
</dbReference>
<proteinExistence type="predicted"/>
<evidence type="ECO:0000313" key="3">
    <source>
        <dbReference type="EMBL" id="CAE0611488.1"/>
    </source>
</evidence>
<dbReference type="PANTHER" id="PTHR46023">
    <property type="entry name" value="LIPASE CLASS 3 PROTEIN-LIKE"/>
    <property type="match status" value="1"/>
</dbReference>
<dbReference type="AlphaFoldDB" id="A0A7S3UG33"/>
<reference evidence="3" key="1">
    <citation type="submission" date="2021-01" db="EMBL/GenBank/DDBJ databases">
        <authorList>
            <person name="Corre E."/>
            <person name="Pelletier E."/>
            <person name="Niang G."/>
            <person name="Scheremetjew M."/>
            <person name="Finn R."/>
            <person name="Kale V."/>
            <person name="Holt S."/>
            <person name="Cochrane G."/>
            <person name="Meng A."/>
            <person name="Brown T."/>
            <person name="Cohen L."/>
        </authorList>
    </citation>
    <scope>NUCLEOTIDE SEQUENCE</scope>
    <source>
        <strain evidence="3">CCMP1897</strain>
    </source>
</reference>
<dbReference type="Gene3D" id="3.40.50.1820">
    <property type="entry name" value="alpha/beta hydrolase"/>
    <property type="match status" value="1"/>
</dbReference>
<dbReference type="Pfam" id="PF01764">
    <property type="entry name" value="Lipase_3"/>
    <property type="match status" value="1"/>
</dbReference>
<accession>A0A7S3UG33</accession>
<evidence type="ECO:0000259" key="2">
    <source>
        <dbReference type="Pfam" id="PF01764"/>
    </source>
</evidence>
<dbReference type="PANTHER" id="PTHR46023:SF6">
    <property type="entry name" value="LIPASE CLASS 3 FAMILY PROTEIN"/>
    <property type="match status" value="1"/>
</dbReference>
<sequence>MAVVSATAMGTAYVLYRWTKGKPCLAGSPDEEEDVHDDDGARASSSATPLYMLESRGDALRAGWDAFVWSLTETIGKWRLSDLTLGWMYLARQEDDVRVRLCESVHPKKALGETWIKTLVHARRAARLCHTTREKRWEDVFAKLGVEGDDLVAIQQKSGVLRPAYVVVRDETLQSIILVVRGTHGFKDMLTCISGFEQPHHAHASESPDNHARQSIDLQDPREVVGTSNDTDADEQACPQSPTTPSADGTRSGLKESSAFQVDVGDVVLGYAHTGMLAAARGLLKSVKEDLRKAMEANPGFTLQVVGHSMGGGTAALLTMMLRADAQFKDVTCIAFATPACVTRELGESCAPYVTTIINGSDVVPTISAAALDSLREEVLGSGWYSSWKEDIAKTRVAAAIKGGVQQLHAASMYVVSKTPFVRTTGQYAAIAAASSFRGAGAAASWLSRRRLGFSCFSPGNQSYTDLSMAAEASERDTDEDEVLAPDLLSMERSSFSEELSQEAAEEMGRLAEARISARRERRKMYPPGRILHMVPLRKVSEEGESSENGEVQMVYELYHDIPAEFYGHLHLCKNMVRDHFIPRYLEALDYIIQDL</sequence>
<dbReference type="InterPro" id="IPR002921">
    <property type="entry name" value="Fungal_lipase-type"/>
</dbReference>
<feature type="region of interest" description="Disordered" evidence="1">
    <location>
        <begin position="223"/>
        <end position="254"/>
    </location>
</feature>